<reference evidence="14 15" key="1">
    <citation type="submission" date="2015-09" db="EMBL/GenBank/DDBJ databases">
        <title>Host preference determinants of Valsa canker pathogens revealed by comparative genomics.</title>
        <authorList>
            <person name="Yin Z."/>
            <person name="Huang L."/>
        </authorList>
    </citation>
    <scope>NUCLEOTIDE SEQUENCE [LARGE SCALE GENOMIC DNA]</scope>
    <source>
        <strain evidence="14 15">03-1</strain>
    </source>
</reference>
<comment type="caution">
    <text evidence="14">The sequence shown here is derived from an EMBL/GenBank/DDBJ whole genome shotgun (WGS) entry which is preliminary data.</text>
</comment>
<gene>
    <name evidence="14" type="ORF">VMCG_01797</name>
</gene>
<evidence type="ECO:0000256" key="1">
    <source>
        <dbReference type="ARBA" id="ARBA00004123"/>
    </source>
</evidence>
<dbReference type="SMART" id="SM01281">
    <property type="entry name" value="Med12"/>
    <property type="match status" value="1"/>
</dbReference>
<comment type="function">
    <text evidence="10">Component of the SRB8-11 complex. The SRB8-11 complex is a regulatory module of the Mediator complex which is itself involved in regulation of basal and activated RNA polymerase II-dependent transcription. The SRB8-11 complex may be involved in the transcriptional repression of a subset of genes regulated by Mediator. It may inhibit the association of the Mediator complex with RNA polymerase II to form the holoenzyme complex.</text>
</comment>
<dbReference type="Pfam" id="PF25326">
    <property type="entry name" value="ARM_SRB8"/>
    <property type="match status" value="1"/>
</dbReference>
<dbReference type="PANTHER" id="PTHR46567">
    <property type="entry name" value="MEDIATOR OF RNA POLYMERASE II TRANSCRIPTION SUBUNIT 12"/>
    <property type="match status" value="1"/>
</dbReference>
<feature type="domain" description="Mediator complex subunit Med12" evidence="13">
    <location>
        <begin position="293"/>
        <end position="356"/>
    </location>
</feature>
<keyword evidence="8" id="KW-0804">Transcription</keyword>
<evidence type="ECO:0000256" key="7">
    <source>
        <dbReference type="ARBA" id="ARBA00023159"/>
    </source>
</evidence>
<evidence type="ECO:0000259" key="13">
    <source>
        <dbReference type="SMART" id="SM01281"/>
    </source>
</evidence>
<dbReference type="STRING" id="356882.A0A423X3M8"/>
<feature type="compositionally biased region" description="Polar residues" evidence="12">
    <location>
        <begin position="33"/>
        <end position="48"/>
    </location>
</feature>
<organism evidence="14 15">
    <name type="scientific">Cytospora schulzeri</name>
    <dbReference type="NCBI Taxonomy" id="448051"/>
    <lineage>
        <taxon>Eukaryota</taxon>
        <taxon>Fungi</taxon>
        <taxon>Dikarya</taxon>
        <taxon>Ascomycota</taxon>
        <taxon>Pezizomycotina</taxon>
        <taxon>Sordariomycetes</taxon>
        <taxon>Sordariomycetidae</taxon>
        <taxon>Diaporthales</taxon>
        <taxon>Cytosporaceae</taxon>
        <taxon>Cytospora</taxon>
    </lineage>
</organism>
<comment type="subunit">
    <text evidence="3">Component of the SRB8-11 complex, which itself associates with the Mediator complex.</text>
</comment>
<keyword evidence="7" id="KW-0010">Activator</keyword>
<evidence type="ECO:0000256" key="6">
    <source>
        <dbReference type="ARBA" id="ARBA00023015"/>
    </source>
</evidence>
<accession>A0A423X3M8</accession>
<comment type="similarity">
    <text evidence="2">Belongs to the Mediator complex subunit 12 family.</text>
</comment>
<sequence length="1578" mass="173458">MSSRPPMGVPQRQPPSRSLSSSSNLSQRPAHQRTLSSQHIPPSPIRNNSADFSADAASQASNVAQTQYGTPRRGGSRLRLELANDNIIHSGFIESPTSATALDPSKVSTPLRAMPPAMPGDVTDPGDVSSPRTSRHGQTADIDNNPLPMPRRRPRFAVPDARKSMPPPAPPPAKKDNRPKPYTVEVPPAAPRYLVLNNKTDLLSRSGNTNTVPTAHADFNPWMGDGPEDHFTQTFIQTGFFDKNPVAQAETSSAKGAIFPAIKHKSGLQALSTVFTGILASRRQNGQITSASTFKPPPRVTLTDTKREAWLKDLANSATSLRRLSRTIPHGIRGKGLLEQCLNKNVPTDRAVWLAKCVGANEIRAFKRKGVNGAVVMGGEAKWIRDWTMFVEQFVDSVVSSFGDADWKNKVNYALRLATHLYAEHLLDREHYMEWLVAGLENCPQPKLPMWLLIIQIYWKDLVKFRKYGRRLVAALLDHHKTVWMLRSHCCMLVMANPAAQIHNNTDHDIFAPLSSRVLILLKSLMTSSATNFLSPSTWVTNREALLSALPLDDEVIQAAYRWIDSRNEQLISSVRAPPAARHVIVKTLDGMLQAPMSEDTPTKCWIAAKDQNNLARTTLEWCTSLYRPGLAKVYIAHRLFLTWISFGLDATVAILDFMNSDPLEELGRKTALYHLVAELVRSGSFDTLRYVQWLIARGGLHDPSSVTRDGPASSRLLVELPVSALPPSLASMRANMLGRAAYSVDDEAMDQEMAINCVKSTLGLHWGGGMQGTGMPIGRLSKRISLSSRALKTEIGQFIRQAFVLSLDSVQMAGKEGFQLPSSTFIAVRSILEASEDFQTLAQLLKTITGFFDAEILASCADTLNLHLHVFGALGAANDLFDTLVVRLENLKQMQGIAGSRPLLISVAMLAPRIPGQEALVNYLNETIRNDRSSAVDASSPVSDNMAARIQDEEGELLDEIEKRLANKTSMDRTTMNSFLNKIIPKIQACWGKTDDRLRAYGLLLTRLRHFDIQHFDSFMTKWVLGIRNPQTRPPVSQIFPLMVSVGCLDFSIILATTSDAVSTTGRPNPAAKAAGLPHSTYIQEVLELLTAPPVSKELLTPEELYRFTILQSQVPQSHLKETVALARNALAEYCACLSRRDSQGPSFTPIEATGPPLAHPRAWDRLMGLLKTLVLTDQVAVSKILSTKTADPAVGRKMDDITTQLLLPDAQPGTQITLDQVLGLANEFTLPFCQLKLAQGLGSNDVSATNAQDRQQNQLEVFSKAMDNAIEARNITWTGMLPTLSPEITQHLLNRAQTRLFDLLPSKDRSAPPAANFAMAESLLSVIDTISRGGPVGSRPSIQLASATVDRLADLWELMASPSDLDIKVSILVSWLPLMLSFLTLQAHTHDTSNKQSNEVRGRTLLVLAGILQEIDSLASLAVCDPRMPSNQTVCLSRRVFDLSLDLVDSLSDEVRQQCIRVLRDAVSDSRLRYIFSAAPAPLENLMMAHKDKPAPVSQQTGQQGQQQRPRATTFLGVGAASGSIWGTAVGPGGQGQERLSTFTFKRWEILNEPTPNVGENDTSLSLTLFESFKLR</sequence>
<evidence type="ECO:0000256" key="2">
    <source>
        <dbReference type="ARBA" id="ARBA00010289"/>
    </source>
</evidence>
<feature type="region of interest" description="Disordered" evidence="12">
    <location>
        <begin position="1"/>
        <end position="77"/>
    </location>
</feature>
<comment type="subcellular location">
    <subcellularLocation>
        <location evidence="1">Nucleus</location>
    </subcellularLocation>
</comment>
<keyword evidence="5" id="KW-0678">Repressor</keyword>
<feature type="compositionally biased region" description="Low complexity" evidence="12">
    <location>
        <begin position="49"/>
        <end position="61"/>
    </location>
</feature>
<dbReference type="InterPro" id="IPR057344">
    <property type="entry name" value="ARM_SRB8"/>
</dbReference>
<evidence type="ECO:0000256" key="10">
    <source>
        <dbReference type="ARBA" id="ARBA00025661"/>
    </source>
</evidence>
<dbReference type="Pfam" id="PF09497">
    <property type="entry name" value="Med12"/>
    <property type="match status" value="1"/>
</dbReference>
<keyword evidence="15" id="KW-1185">Reference proteome</keyword>
<name>A0A423X3M8_9PEZI</name>
<dbReference type="InterPro" id="IPR019035">
    <property type="entry name" value="Mediator_Med12"/>
</dbReference>
<protein>
    <recommendedName>
        <fullName evidence="4">Mediator of RNA polymerase II transcription subunit 12</fullName>
    </recommendedName>
    <alternativeName>
        <fullName evidence="11">Mediator complex subunit 12</fullName>
    </alternativeName>
</protein>
<dbReference type="PANTHER" id="PTHR46567:SF1">
    <property type="entry name" value="MEDIATOR OF RNA POLYMERASE II TRANSCRIPTION SUBUNIT 12"/>
    <property type="match status" value="1"/>
</dbReference>
<keyword evidence="9" id="KW-0539">Nucleus</keyword>
<dbReference type="EMBL" id="LKEA01000003">
    <property type="protein sequence ID" value="ROW10398.1"/>
    <property type="molecule type" value="Genomic_DNA"/>
</dbReference>
<evidence type="ECO:0000256" key="11">
    <source>
        <dbReference type="ARBA" id="ARBA00032010"/>
    </source>
</evidence>
<feature type="region of interest" description="Disordered" evidence="12">
    <location>
        <begin position="96"/>
        <end position="180"/>
    </location>
</feature>
<dbReference type="Proteomes" id="UP000283895">
    <property type="component" value="Unassembled WGS sequence"/>
</dbReference>
<evidence type="ECO:0000256" key="9">
    <source>
        <dbReference type="ARBA" id="ARBA00023242"/>
    </source>
</evidence>
<dbReference type="OrthoDB" id="20828at2759"/>
<evidence type="ECO:0000256" key="4">
    <source>
        <dbReference type="ARBA" id="ARBA00019622"/>
    </source>
</evidence>
<evidence type="ECO:0000313" key="14">
    <source>
        <dbReference type="EMBL" id="ROW10398.1"/>
    </source>
</evidence>
<proteinExistence type="inferred from homology"/>
<feature type="compositionally biased region" description="Low complexity" evidence="12">
    <location>
        <begin position="10"/>
        <end position="29"/>
    </location>
</feature>
<dbReference type="GO" id="GO:0003712">
    <property type="term" value="F:transcription coregulator activity"/>
    <property type="evidence" value="ECO:0007669"/>
    <property type="project" value="InterPro"/>
</dbReference>
<dbReference type="GO" id="GO:0006357">
    <property type="term" value="P:regulation of transcription by RNA polymerase II"/>
    <property type="evidence" value="ECO:0007669"/>
    <property type="project" value="InterPro"/>
</dbReference>
<keyword evidence="6" id="KW-0805">Transcription regulation</keyword>
<dbReference type="GO" id="GO:0016592">
    <property type="term" value="C:mediator complex"/>
    <property type="evidence" value="ECO:0007669"/>
    <property type="project" value="InterPro"/>
</dbReference>
<evidence type="ECO:0000256" key="8">
    <source>
        <dbReference type="ARBA" id="ARBA00023163"/>
    </source>
</evidence>
<evidence type="ECO:0000256" key="5">
    <source>
        <dbReference type="ARBA" id="ARBA00022491"/>
    </source>
</evidence>
<evidence type="ECO:0000313" key="15">
    <source>
        <dbReference type="Proteomes" id="UP000283895"/>
    </source>
</evidence>
<evidence type="ECO:0000256" key="3">
    <source>
        <dbReference type="ARBA" id="ARBA00011629"/>
    </source>
</evidence>
<evidence type="ECO:0000256" key="12">
    <source>
        <dbReference type="SAM" id="MobiDB-lite"/>
    </source>
</evidence>